<evidence type="ECO:0000313" key="1">
    <source>
        <dbReference type="EMBL" id="KAL2642431.1"/>
    </source>
</evidence>
<proteinExistence type="predicted"/>
<dbReference type="AlphaFoldDB" id="A0ABD1Z3T4"/>
<dbReference type="Proteomes" id="UP001605036">
    <property type="component" value="Unassembled WGS sequence"/>
</dbReference>
<evidence type="ECO:0000313" key="2">
    <source>
        <dbReference type="Proteomes" id="UP001605036"/>
    </source>
</evidence>
<accession>A0ABD1Z3T4</accession>
<reference evidence="1 2" key="1">
    <citation type="submission" date="2024-09" db="EMBL/GenBank/DDBJ databases">
        <title>Chromosome-scale assembly of Riccia fluitans.</title>
        <authorList>
            <person name="Paukszto L."/>
            <person name="Sawicki J."/>
            <person name="Karawczyk K."/>
            <person name="Piernik-Szablinska J."/>
            <person name="Szczecinska M."/>
            <person name="Mazdziarz M."/>
        </authorList>
    </citation>
    <scope>NUCLEOTIDE SEQUENCE [LARGE SCALE GENOMIC DNA]</scope>
    <source>
        <strain evidence="1">Rf_01</strain>
        <tissue evidence="1">Aerial parts of the thallus</tissue>
    </source>
</reference>
<name>A0ABD1Z3T4_9MARC</name>
<organism evidence="1 2">
    <name type="scientific">Riccia fluitans</name>
    <dbReference type="NCBI Taxonomy" id="41844"/>
    <lineage>
        <taxon>Eukaryota</taxon>
        <taxon>Viridiplantae</taxon>
        <taxon>Streptophyta</taxon>
        <taxon>Embryophyta</taxon>
        <taxon>Marchantiophyta</taxon>
        <taxon>Marchantiopsida</taxon>
        <taxon>Marchantiidae</taxon>
        <taxon>Marchantiales</taxon>
        <taxon>Ricciaceae</taxon>
        <taxon>Riccia</taxon>
    </lineage>
</organism>
<dbReference type="EMBL" id="JBHFFA010000002">
    <property type="protein sequence ID" value="KAL2642431.1"/>
    <property type="molecule type" value="Genomic_DNA"/>
</dbReference>
<keyword evidence="2" id="KW-1185">Reference proteome</keyword>
<gene>
    <name evidence="1" type="ORF">R1flu_010018</name>
</gene>
<protein>
    <submittedName>
        <fullName evidence="1">Uncharacterized protein</fullName>
    </submittedName>
</protein>
<sequence length="113" mass="13181">MHHTTIQNAMHFGDGSAIRLEEGNWIIMEDMNTVEHPAITYGPSPLIHGVEEPLWKRMSRERDLVDAFMVAADRQGPAFTRYQVKHDRIEMARLERIYFNNSGDWIDTILTLR</sequence>
<comment type="caution">
    <text evidence="1">The sequence shown here is derived from an EMBL/GenBank/DDBJ whole genome shotgun (WGS) entry which is preliminary data.</text>
</comment>